<evidence type="ECO:0000256" key="6">
    <source>
        <dbReference type="SAM" id="MobiDB-lite"/>
    </source>
</evidence>
<evidence type="ECO:0000256" key="1">
    <source>
        <dbReference type="ARBA" id="ARBA00006292"/>
    </source>
</evidence>
<feature type="signal peptide" evidence="7">
    <location>
        <begin position="1"/>
        <end position="18"/>
    </location>
</feature>
<feature type="region of interest" description="Disordered" evidence="6">
    <location>
        <begin position="98"/>
        <end position="117"/>
    </location>
</feature>
<organism evidence="8 9">
    <name type="scientific">Muntiacus muntjak</name>
    <name type="common">Barking deer</name>
    <name type="synonym">Indian muntjac</name>
    <dbReference type="NCBI Taxonomy" id="9888"/>
    <lineage>
        <taxon>Eukaryota</taxon>
        <taxon>Metazoa</taxon>
        <taxon>Chordata</taxon>
        <taxon>Craniata</taxon>
        <taxon>Vertebrata</taxon>
        <taxon>Euteleostomi</taxon>
        <taxon>Mammalia</taxon>
        <taxon>Eutheria</taxon>
        <taxon>Laurasiatheria</taxon>
        <taxon>Artiodactyla</taxon>
        <taxon>Ruminantia</taxon>
        <taxon>Pecora</taxon>
        <taxon>Cervidae</taxon>
        <taxon>Muntiacinae</taxon>
        <taxon>Muntiacus</taxon>
    </lineage>
</organism>
<dbReference type="InterPro" id="IPR007906">
    <property type="entry name" value="GLYCAM-1"/>
</dbReference>
<dbReference type="Pfam" id="PF05242">
    <property type="entry name" value="GLYCAM-1"/>
    <property type="match status" value="1"/>
</dbReference>
<protein>
    <recommendedName>
        <fullName evidence="2">Glycosylation-dependent cell adhesion molecule 1</fullName>
    </recommendedName>
</protein>
<name>A0A5N3WY97_MUNMU</name>
<comment type="caution">
    <text evidence="8">The sequence shown here is derived from an EMBL/GenBank/DDBJ whole genome shotgun (WGS) entry which is preliminary data.</text>
</comment>
<accession>A0A5N3WY97</accession>
<proteinExistence type="inferred from homology"/>
<evidence type="ECO:0000256" key="7">
    <source>
        <dbReference type="SAM" id="SignalP"/>
    </source>
</evidence>
<keyword evidence="5" id="KW-0325">Glycoprotein</keyword>
<feature type="chain" id="PRO_5024417176" description="Glycosylation-dependent cell adhesion molecule 1" evidence="7">
    <location>
        <begin position="19"/>
        <end position="154"/>
    </location>
</feature>
<sequence>MKVLCVLLLASLATTSLTILNEPEDETHLEAQPTDTSAQFIISNLQISNEDLSKEASISREELIPKEQIVIKSSRRPQNQNPKLPLSILKEKYLRNATLESEETTEHTPSAASTTEGTLTELGHKIRRNLENTVEEIIKYLKSLFPHASEVVKP</sequence>
<evidence type="ECO:0000256" key="4">
    <source>
        <dbReference type="ARBA" id="ARBA00022729"/>
    </source>
</evidence>
<evidence type="ECO:0000313" key="8">
    <source>
        <dbReference type="EMBL" id="KAB0365848.1"/>
    </source>
</evidence>
<dbReference type="Proteomes" id="UP000326458">
    <property type="component" value="Unassembled WGS sequence"/>
</dbReference>
<dbReference type="EMBL" id="VCEA01000001">
    <property type="protein sequence ID" value="KAB0365848.1"/>
    <property type="molecule type" value="Genomic_DNA"/>
</dbReference>
<feature type="compositionally biased region" description="Polar residues" evidence="6">
    <location>
        <begin position="107"/>
        <end position="117"/>
    </location>
</feature>
<evidence type="ECO:0000256" key="5">
    <source>
        <dbReference type="ARBA" id="ARBA00023180"/>
    </source>
</evidence>
<dbReference type="AlphaFoldDB" id="A0A5N3WY97"/>
<evidence type="ECO:0000256" key="3">
    <source>
        <dbReference type="ARBA" id="ARBA00022553"/>
    </source>
</evidence>
<evidence type="ECO:0000256" key="2">
    <source>
        <dbReference type="ARBA" id="ARBA00017339"/>
    </source>
</evidence>
<keyword evidence="3" id="KW-0597">Phosphoprotein</keyword>
<keyword evidence="9" id="KW-1185">Reference proteome</keyword>
<evidence type="ECO:0000313" key="9">
    <source>
        <dbReference type="Proteomes" id="UP000326458"/>
    </source>
</evidence>
<comment type="similarity">
    <text evidence="1">Belongs to the PP3/GlyCAM-1 family.</text>
</comment>
<reference evidence="8 9" key="1">
    <citation type="submission" date="2019-06" db="EMBL/GenBank/DDBJ databases">
        <title>Discovery of a novel chromosome fission-fusion reversal in muntjac.</title>
        <authorList>
            <person name="Mudd A.B."/>
            <person name="Bredeson J.V."/>
            <person name="Baum R."/>
            <person name="Hockemeyer D."/>
            <person name="Rokhsar D.S."/>
        </authorList>
    </citation>
    <scope>NUCLEOTIDE SEQUENCE [LARGE SCALE GENOMIC DNA]</scope>
    <source>
        <strain evidence="8">UTSW_UCB_Mm</strain>
        <tissue evidence="8">Fibroblast cell line</tissue>
    </source>
</reference>
<gene>
    <name evidence="8" type="ORF">FD754_010004</name>
</gene>
<keyword evidence="4 7" id="KW-0732">Signal</keyword>